<dbReference type="EMBL" id="CP048286">
    <property type="protein sequence ID" value="QHW31024.1"/>
    <property type="molecule type" value="Genomic_DNA"/>
</dbReference>
<keyword evidence="2" id="KW-1185">Reference proteome</keyword>
<dbReference type="AlphaFoldDB" id="A0A6C0NXQ2"/>
<evidence type="ECO:0000313" key="2">
    <source>
        <dbReference type="Proteomes" id="UP000479114"/>
    </source>
</evidence>
<evidence type="ECO:0000313" key="1">
    <source>
        <dbReference type="EMBL" id="QHW31024.1"/>
    </source>
</evidence>
<sequence>MSIAKTIVMSLYSTRDFEDSNLAELLIQLMSKYPQFYPELYGNSNPIKEGFSKENMQNMIDLWMNTKLNGNSKDKRYKAGDFLAKRRKNCNINYFISWEKSQNANFNLVSLYSESTELSNEKTFSEFMMLCIDFIEIIKPEFGEVGISDLTKSQPINLKIRCPELKWMVIFGEPYIKMFGRQKLISAPVYKTHNFTEHTIGLQLVESIYSEVPKETRYNVKKHLGEEAFVEESKNIKRYKDGLIPDFNFTGVT</sequence>
<protein>
    <submittedName>
        <fullName evidence="1">Uncharacterized protein</fullName>
    </submittedName>
</protein>
<gene>
    <name evidence="1" type="ORF">GZH47_09265</name>
</gene>
<dbReference type="KEGG" id="prz:GZH47_09265"/>
<reference evidence="1 2" key="1">
    <citation type="submission" date="2020-02" db="EMBL/GenBank/DDBJ databases">
        <title>Paenibacillus sp. nov., isolated from rhizosphere soil of tomato.</title>
        <authorList>
            <person name="Weon H.-Y."/>
            <person name="Lee S.A."/>
        </authorList>
    </citation>
    <scope>NUCLEOTIDE SEQUENCE [LARGE SCALE GENOMIC DNA]</scope>
    <source>
        <strain evidence="1 2">14171R-81</strain>
    </source>
</reference>
<name>A0A6C0NXQ2_9BACL</name>
<accession>A0A6C0NXQ2</accession>
<organism evidence="1 2">
    <name type="scientific">Paenibacillus rhizovicinus</name>
    <dbReference type="NCBI Taxonomy" id="2704463"/>
    <lineage>
        <taxon>Bacteria</taxon>
        <taxon>Bacillati</taxon>
        <taxon>Bacillota</taxon>
        <taxon>Bacilli</taxon>
        <taxon>Bacillales</taxon>
        <taxon>Paenibacillaceae</taxon>
        <taxon>Paenibacillus</taxon>
    </lineage>
</organism>
<dbReference type="RefSeq" id="WP_162639833.1">
    <property type="nucleotide sequence ID" value="NZ_CP048286.1"/>
</dbReference>
<proteinExistence type="predicted"/>
<dbReference type="Proteomes" id="UP000479114">
    <property type="component" value="Chromosome"/>
</dbReference>